<evidence type="ECO:0000313" key="2">
    <source>
        <dbReference type="Proteomes" id="UP001500359"/>
    </source>
</evidence>
<organism evidence="1 2">
    <name type="scientific">Aliiglaciecola litoralis</name>
    <dbReference type="NCBI Taxonomy" id="582857"/>
    <lineage>
        <taxon>Bacteria</taxon>
        <taxon>Pseudomonadati</taxon>
        <taxon>Pseudomonadota</taxon>
        <taxon>Gammaproteobacteria</taxon>
        <taxon>Alteromonadales</taxon>
        <taxon>Alteromonadaceae</taxon>
        <taxon>Aliiglaciecola</taxon>
    </lineage>
</organism>
<comment type="caution">
    <text evidence="1">The sequence shown here is derived from an EMBL/GenBank/DDBJ whole genome shotgun (WGS) entry which is preliminary data.</text>
</comment>
<dbReference type="RefSeq" id="WP_343858032.1">
    <property type="nucleotide sequence ID" value="NZ_BAAAFD010000003.1"/>
</dbReference>
<gene>
    <name evidence="1" type="ORF">GCM10009114_13920</name>
</gene>
<protein>
    <recommendedName>
        <fullName evidence="3">DUF3019 domain-containing protein</fullName>
    </recommendedName>
</protein>
<evidence type="ECO:0008006" key="3">
    <source>
        <dbReference type="Google" id="ProtNLM"/>
    </source>
</evidence>
<dbReference type="Proteomes" id="UP001500359">
    <property type="component" value="Unassembled WGS sequence"/>
</dbReference>
<name>A0ABP3WQU2_9ALTE</name>
<evidence type="ECO:0000313" key="1">
    <source>
        <dbReference type="EMBL" id="GAA0855306.1"/>
    </source>
</evidence>
<keyword evidence="2" id="KW-1185">Reference proteome</keyword>
<reference evidence="2" key="1">
    <citation type="journal article" date="2019" name="Int. J. Syst. Evol. Microbiol.">
        <title>The Global Catalogue of Microorganisms (GCM) 10K type strain sequencing project: providing services to taxonomists for standard genome sequencing and annotation.</title>
        <authorList>
            <consortium name="The Broad Institute Genomics Platform"/>
            <consortium name="The Broad Institute Genome Sequencing Center for Infectious Disease"/>
            <person name="Wu L."/>
            <person name="Ma J."/>
        </authorList>
    </citation>
    <scope>NUCLEOTIDE SEQUENCE [LARGE SCALE GENOMIC DNA]</scope>
    <source>
        <strain evidence="2">JCM 15896</strain>
    </source>
</reference>
<dbReference type="EMBL" id="BAAAFD010000003">
    <property type="protein sequence ID" value="GAA0855306.1"/>
    <property type="molecule type" value="Genomic_DNA"/>
</dbReference>
<sequence length="133" mass="15324">MRISILADRNRQIHTLWALFLLSYTSFCYSEPVGWNVQPKVCIVKDKGDVCELELTITTRGLPAGEYCFFQDSSLILCKANLSSHETITIRFSESTRLQLRAKGGEVVLSHDMQIKARESNRTRRVRQPWSLF</sequence>
<dbReference type="Pfam" id="PF11456">
    <property type="entry name" value="DUF3019"/>
    <property type="match status" value="1"/>
</dbReference>
<dbReference type="InterPro" id="IPR021559">
    <property type="entry name" value="DUF3019"/>
</dbReference>
<proteinExistence type="predicted"/>
<accession>A0ABP3WQU2</accession>